<dbReference type="SUPFAM" id="SSF47576">
    <property type="entry name" value="Calponin-homology domain, CH-domain"/>
    <property type="match status" value="1"/>
</dbReference>
<dbReference type="PANTHER" id="PTHR22706:SF1">
    <property type="entry name" value="ASSEMBLY FACTOR FOR SPINDLE MICROTUBULES"/>
    <property type="match status" value="1"/>
</dbReference>
<evidence type="ECO:0000256" key="2">
    <source>
        <dbReference type="ARBA" id="ARBA00022490"/>
    </source>
</evidence>
<evidence type="ECO:0000256" key="3">
    <source>
        <dbReference type="ARBA" id="ARBA00022860"/>
    </source>
</evidence>
<proteinExistence type="predicted"/>
<dbReference type="InterPro" id="IPR001715">
    <property type="entry name" value="CH_dom"/>
</dbReference>
<feature type="compositionally biased region" description="Polar residues" evidence="4">
    <location>
        <begin position="352"/>
        <end position="368"/>
    </location>
</feature>
<dbReference type="InterPro" id="IPR051185">
    <property type="entry name" value="ASPM"/>
</dbReference>
<dbReference type="GO" id="GO:0000278">
    <property type="term" value="P:mitotic cell cycle"/>
    <property type="evidence" value="ECO:0007669"/>
    <property type="project" value="TreeGrafter"/>
</dbReference>
<sequence>MSGLLEDVGTPCPSRFGSSRLEQSRTNSDTFSTMWEDSLSNCENTLNVDFTTEIKAPTLTGTKPRRKPKTNTTFLIHDDVGEKPAQTTIKRRRETNTTSVTSNRKKSLLAQPAQKFRPKVSFAPSPISNVSRYHGDPEKRQSTKLDAEENKELLMQINGTERDLKPKDLLKKDVRRNTVYIPPDDTTVASVFMGIFSPLKLNTSNHQTGEDTQINSLESQIAKKRQAKQSLAASAHRVPLQPSSKVKQEPSIHVDVVGKNGGKENIPPGTLSIGGKDKVYQPMKILSDNVRSIPNSPETKPRTSKPLAAKNGNGSLQRAMRECQNNAKARSAGVDSRKNYTTRGTGPVNAAASRSTLRSSNVSRSLTRSKPEATLARSAISQKSTRVLDEYPIIPETITNTTLYEDNWLSHQEVVITQLLNDMLYHSDGDTPFYDSTILRHELLSISQDAAFTHLYKRVKASLLYGAMGIPKDILARNKRLKQDVGMKRRFLDFWLETYDLRALRAAVETIAGRIIPNSGSQDESIYHPSESNSTKERALKRKLEKFLETFLLQNQDMDLSRDHHDGDTDAAGQAYRRTVLRCIMTIILLDKGQMSSAATMPRLFTPTSQFKSSAAVLKGLARFLLPSCGDIIKALAHLDCQLVYEQHPLHEYTFSLSNLAVDLRDGVRLTRVVELLLFADNGPRGLLSQRLKIPCLGRAVKLFNVQIALDALASTPKSRKLVSHIRAEDIVDGHREKTIALLWGLVSNAGLSGLLDWGDVRKEIDRLKEKAIGQFGYEHVKDESRFHGTGVGVIEGEDDMPITLLTQWVSILAQLKGLHLENLSTSFGDGKIYESIVDEYENYIIGTDLKTISNPNPQPIPSLQTRLRALGCSTQFANLVAPSTHKSHTLDSEFTVGALAFLCSRFLSATKRARAAIVLQKTWRRILDCRNTRLREMARDVAIQCAAVVQTRDRLLWAKGVIIQWWRASKVKRHRRKIKAGRRHETSKIAVRREPLRAPSHRY</sequence>
<dbReference type="InterPro" id="IPR036872">
    <property type="entry name" value="CH_dom_sf"/>
</dbReference>
<feature type="compositionally biased region" description="Basic and acidic residues" evidence="4">
    <location>
        <begin position="133"/>
        <end position="143"/>
    </location>
</feature>
<comment type="caution">
    <text evidence="6">The sequence shown here is derived from an EMBL/GenBank/DDBJ whole genome shotgun (WGS) entry which is preliminary data.</text>
</comment>
<feature type="compositionally biased region" description="Polar residues" evidence="4">
    <location>
        <begin position="16"/>
        <end position="25"/>
    </location>
</feature>
<feature type="region of interest" description="Disordered" evidence="4">
    <location>
        <begin position="120"/>
        <end position="143"/>
    </location>
</feature>
<dbReference type="GO" id="GO:0051295">
    <property type="term" value="P:establishment of meiotic spindle localization"/>
    <property type="evidence" value="ECO:0007669"/>
    <property type="project" value="TreeGrafter"/>
</dbReference>
<evidence type="ECO:0000259" key="5">
    <source>
        <dbReference type="PROSITE" id="PS50021"/>
    </source>
</evidence>
<reference evidence="6" key="2">
    <citation type="submission" date="2020-02" db="EMBL/GenBank/DDBJ databases">
        <authorList>
            <person name="Gilchrist C.L.M."/>
            <person name="Chooi Y.-H."/>
        </authorList>
    </citation>
    <scope>NUCLEOTIDE SEQUENCE</scope>
    <source>
        <strain evidence="6">MST-FP2251</strain>
    </source>
</reference>
<feature type="region of interest" description="Disordered" evidence="4">
    <location>
        <begin position="1"/>
        <end position="25"/>
    </location>
</feature>
<dbReference type="PANTHER" id="PTHR22706">
    <property type="entry name" value="ASSEMBLY FACTOR FOR SPINDLE MICROTUBULES"/>
    <property type="match status" value="1"/>
</dbReference>
<feature type="domain" description="Calponin-homology (CH)" evidence="5">
    <location>
        <begin position="630"/>
        <end position="751"/>
    </location>
</feature>
<protein>
    <recommendedName>
        <fullName evidence="5">Calponin-homology (CH) domain-containing protein</fullName>
    </recommendedName>
</protein>
<dbReference type="AlphaFoldDB" id="A0AAD4GUQ0"/>
<dbReference type="Proteomes" id="UP001194746">
    <property type="component" value="Unassembled WGS sequence"/>
</dbReference>
<feature type="compositionally biased region" description="Polar residues" evidence="4">
    <location>
        <begin position="289"/>
        <end position="298"/>
    </location>
</feature>
<evidence type="ECO:0000313" key="6">
    <source>
        <dbReference type="EMBL" id="KAF9889900.1"/>
    </source>
</evidence>
<keyword evidence="2" id="KW-0963">Cytoplasm</keyword>
<organism evidence="6 7">
    <name type="scientific">Aspergillus nanangensis</name>
    <dbReference type="NCBI Taxonomy" id="2582783"/>
    <lineage>
        <taxon>Eukaryota</taxon>
        <taxon>Fungi</taxon>
        <taxon>Dikarya</taxon>
        <taxon>Ascomycota</taxon>
        <taxon>Pezizomycotina</taxon>
        <taxon>Eurotiomycetes</taxon>
        <taxon>Eurotiomycetidae</taxon>
        <taxon>Eurotiales</taxon>
        <taxon>Aspergillaceae</taxon>
        <taxon>Aspergillus</taxon>
        <taxon>Aspergillus subgen. Circumdati</taxon>
    </lineage>
</organism>
<evidence type="ECO:0000313" key="7">
    <source>
        <dbReference type="Proteomes" id="UP001194746"/>
    </source>
</evidence>
<keyword evidence="3" id="KW-0112">Calmodulin-binding</keyword>
<dbReference type="EMBL" id="VCAU01000031">
    <property type="protein sequence ID" value="KAF9889900.1"/>
    <property type="molecule type" value="Genomic_DNA"/>
</dbReference>
<reference evidence="6" key="1">
    <citation type="journal article" date="2019" name="Beilstein J. Org. Chem.">
        <title>Nanangenines: drimane sesquiterpenoids as the dominant metabolite cohort of a novel Australian fungus, Aspergillus nanangensis.</title>
        <authorList>
            <person name="Lacey H.J."/>
            <person name="Gilchrist C.L.M."/>
            <person name="Crombie A."/>
            <person name="Kalaitzis J.A."/>
            <person name="Vuong D."/>
            <person name="Rutledge P.J."/>
            <person name="Turner P."/>
            <person name="Pitt J.I."/>
            <person name="Lacey E."/>
            <person name="Chooi Y.H."/>
            <person name="Piggott A.M."/>
        </authorList>
    </citation>
    <scope>NUCLEOTIDE SEQUENCE</scope>
    <source>
        <strain evidence="6">MST-FP2251</strain>
    </source>
</reference>
<dbReference type="GO" id="GO:0007051">
    <property type="term" value="P:spindle organization"/>
    <property type="evidence" value="ECO:0007669"/>
    <property type="project" value="TreeGrafter"/>
</dbReference>
<dbReference type="GO" id="GO:0005737">
    <property type="term" value="C:cytoplasm"/>
    <property type="evidence" value="ECO:0007669"/>
    <property type="project" value="UniProtKB-SubCell"/>
</dbReference>
<gene>
    <name evidence="6" type="ORF">FE257_006772</name>
</gene>
<dbReference type="GO" id="GO:0000922">
    <property type="term" value="C:spindle pole"/>
    <property type="evidence" value="ECO:0007669"/>
    <property type="project" value="TreeGrafter"/>
</dbReference>
<keyword evidence="7" id="KW-1185">Reference proteome</keyword>
<feature type="region of interest" description="Disordered" evidence="4">
    <location>
        <begin position="256"/>
        <end position="377"/>
    </location>
</feature>
<evidence type="ECO:0000256" key="4">
    <source>
        <dbReference type="SAM" id="MobiDB-lite"/>
    </source>
</evidence>
<name>A0AAD4GUQ0_ASPNN</name>
<comment type="subcellular location">
    <subcellularLocation>
        <location evidence="1">Cytoplasm</location>
    </subcellularLocation>
</comment>
<dbReference type="Gene3D" id="1.10.418.10">
    <property type="entry name" value="Calponin-like domain"/>
    <property type="match status" value="1"/>
</dbReference>
<evidence type="ECO:0000256" key="1">
    <source>
        <dbReference type="ARBA" id="ARBA00004496"/>
    </source>
</evidence>
<dbReference type="CDD" id="cd21223">
    <property type="entry name" value="CH_ASPM_rpt1"/>
    <property type="match status" value="1"/>
</dbReference>
<accession>A0AAD4GUQ0</accession>
<dbReference type="PROSITE" id="PS50021">
    <property type="entry name" value="CH"/>
    <property type="match status" value="1"/>
</dbReference>
<dbReference type="GO" id="GO:0005516">
    <property type="term" value="F:calmodulin binding"/>
    <property type="evidence" value="ECO:0007669"/>
    <property type="project" value="UniProtKB-KW"/>
</dbReference>